<keyword evidence="3" id="KW-1185">Reference proteome</keyword>
<dbReference type="EMBL" id="FNEG01000004">
    <property type="protein sequence ID" value="SDJ09627.1"/>
    <property type="molecule type" value="Genomic_DNA"/>
</dbReference>
<organism evidence="2 4">
    <name type="scientific">Chryseobacterium jejuense</name>
    <dbReference type="NCBI Taxonomy" id="445960"/>
    <lineage>
        <taxon>Bacteria</taxon>
        <taxon>Pseudomonadati</taxon>
        <taxon>Bacteroidota</taxon>
        <taxon>Flavobacteriia</taxon>
        <taxon>Flavobacteriales</taxon>
        <taxon>Weeksellaceae</taxon>
        <taxon>Chryseobacterium group</taxon>
        <taxon>Chryseobacterium</taxon>
    </lineage>
</organism>
<evidence type="ECO:0000313" key="1">
    <source>
        <dbReference type="EMBL" id="SDJ09627.1"/>
    </source>
</evidence>
<proteinExistence type="predicted"/>
<reference evidence="2 4" key="2">
    <citation type="submission" date="2018-06" db="EMBL/GenBank/DDBJ databases">
        <authorList>
            <consortium name="Pathogen Informatics"/>
            <person name="Doyle S."/>
        </authorList>
    </citation>
    <scope>NUCLEOTIDE SEQUENCE [LARGE SCALE GENOMIC DNA]</scope>
    <source>
        <strain evidence="2 4">NCTC13492</strain>
    </source>
</reference>
<gene>
    <name evidence="2" type="ORF">NCTC13492_01446</name>
    <name evidence="1" type="ORF">SAMN05421542_2628</name>
</gene>
<dbReference type="OrthoDB" id="1326446at2"/>
<dbReference type="STRING" id="445960.SAMN05421542_2628"/>
<dbReference type="EMBL" id="UAWB01000002">
    <property type="protein sequence ID" value="SQB27863.1"/>
    <property type="molecule type" value="Genomic_DNA"/>
</dbReference>
<protein>
    <submittedName>
        <fullName evidence="2">Uncharacterized protein</fullName>
    </submittedName>
</protein>
<dbReference type="Proteomes" id="UP000199426">
    <property type="component" value="Unassembled WGS sequence"/>
</dbReference>
<reference evidence="1 3" key="1">
    <citation type="submission" date="2016-10" db="EMBL/GenBank/DDBJ databases">
        <authorList>
            <person name="Varghese N."/>
            <person name="Submissions S."/>
        </authorList>
    </citation>
    <scope>NUCLEOTIDE SEQUENCE [LARGE SCALE GENOMIC DNA]</scope>
    <source>
        <strain evidence="1 3">DSM 19299</strain>
    </source>
</reference>
<evidence type="ECO:0000313" key="3">
    <source>
        <dbReference type="Proteomes" id="UP000199426"/>
    </source>
</evidence>
<evidence type="ECO:0000313" key="4">
    <source>
        <dbReference type="Proteomes" id="UP000251670"/>
    </source>
</evidence>
<sequence length="240" mass="27312">MKLEKKVLFIKGYSKTPTELINDRKIIQLYIDFFTSNAGGAFDFDSEIIILEEPDIETLNNLTMLNNQDYLIVVLIGHGANKGGIQIFQLQEHTIINPGQIQYSCPKQLHIIESCRDIIDFELDIKRINRLVPKYAYGGTVKAPLTREESAQLFNSAIENADEGTLYLFACDIDESAHNFFFLQVMIDIAIYAHEYFRNSIYFAGNIFEQAKSQVNILTKGAQTPTRIGINDFPFVITII</sequence>
<dbReference type="AlphaFoldDB" id="A0A2X2VRJ7"/>
<dbReference type="RefSeq" id="WP_089736911.1">
    <property type="nucleotide sequence ID" value="NZ_FNEG01000004.1"/>
</dbReference>
<accession>A0A2X2VRJ7</accession>
<evidence type="ECO:0000313" key="2">
    <source>
        <dbReference type="EMBL" id="SQB27863.1"/>
    </source>
</evidence>
<name>A0A2X2VRJ7_CHRJE</name>
<dbReference type="Proteomes" id="UP000251670">
    <property type="component" value="Unassembled WGS sequence"/>
</dbReference>